<gene>
    <name evidence="3" type="primary">LOC113849273</name>
</gene>
<reference evidence="2" key="1">
    <citation type="journal article" date="2019" name="Toxins">
        <title>Detection of Abrin-Like and Prepropulchellin-Like Toxin Genes and Transcripts Using Whole Genome Sequencing and Full-Length Transcript Sequencing of Abrus precatorius.</title>
        <authorList>
            <person name="Hovde B.T."/>
            <person name="Daligault H.E."/>
            <person name="Hanschen E.R."/>
            <person name="Kunde Y.A."/>
            <person name="Johnson M.B."/>
            <person name="Starkenburg S.R."/>
            <person name="Johnson S.L."/>
        </authorList>
    </citation>
    <scope>NUCLEOTIDE SEQUENCE [LARGE SCALE GENOMIC DNA]</scope>
</reference>
<feature type="compositionally biased region" description="Polar residues" evidence="1">
    <location>
        <begin position="121"/>
        <end position="133"/>
    </location>
</feature>
<sequence>MVQNKAGKDSGKNLGGFVSKTQQKKSLLAGAIFKDDSSGTSEDEVDNSDASTRTPSDNPLLSDFSDGDSSSGLASQENDSYGGKRMENGGRSSLKESLSGTKGMPIDHVLRSSRRFKKAKTTASQLEETQSQPEFVPDSLADI</sequence>
<dbReference type="KEGG" id="aprc:113849273"/>
<dbReference type="AlphaFoldDB" id="A0A8B8JU41"/>
<feature type="compositionally biased region" description="Polar residues" evidence="1">
    <location>
        <begin position="48"/>
        <end position="59"/>
    </location>
</feature>
<feature type="compositionally biased region" description="Low complexity" evidence="1">
    <location>
        <begin position="60"/>
        <end position="75"/>
    </location>
</feature>
<dbReference type="GeneID" id="113849273"/>
<protein>
    <submittedName>
        <fullName evidence="3">Uncharacterized protein LOC113849273 isoform X1</fullName>
    </submittedName>
</protein>
<feature type="compositionally biased region" description="Basic residues" evidence="1">
    <location>
        <begin position="111"/>
        <end position="120"/>
    </location>
</feature>
<evidence type="ECO:0000313" key="3">
    <source>
        <dbReference type="RefSeq" id="XP_027334849.1"/>
    </source>
</evidence>
<reference evidence="3" key="2">
    <citation type="submission" date="2025-08" db="UniProtKB">
        <authorList>
            <consortium name="RefSeq"/>
        </authorList>
    </citation>
    <scope>IDENTIFICATION</scope>
    <source>
        <tissue evidence="3">Young leaves</tissue>
    </source>
</reference>
<dbReference type="OrthoDB" id="1093005at2759"/>
<evidence type="ECO:0000256" key="1">
    <source>
        <dbReference type="SAM" id="MobiDB-lite"/>
    </source>
</evidence>
<name>A0A8B8JU41_ABRPR</name>
<dbReference type="Proteomes" id="UP000694853">
    <property type="component" value="Unplaced"/>
</dbReference>
<accession>A0A8B8JU41</accession>
<feature type="region of interest" description="Disordered" evidence="1">
    <location>
        <begin position="29"/>
        <end position="143"/>
    </location>
</feature>
<dbReference type="RefSeq" id="XP_027334849.1">
    <property type="nucleotide sequence ID" value="XM_027479048.1"/>
</dbReference>
<evidence type="ECO:0000313" key="2">
    <source>
        <dbReference type="Proteomes" id="UP000694853"/>
    </source>
</evidence>
<proteinExistence type="predicted"/>
<organism evidence="2 3">
    <name type="scientific">Abrus precatorius</name>
    <name type="common">Indian licorice</name>
    <name type="synonym">Glycine abrus</name>
    <dbReference type="NCBI Taxonomy" id="3816"/>
    <lineage>
        <taxon>Eukaryota</taxon>
        <taxon>Viridiplantae</taxon>
        <taxon>Streptophyta</taxon>
        <taxon>Embryophyta</taxon>
        <taxon>Tracheophyta</taxon>
        <taxon>Spermatophyta</taxon>
        <taxon>Magnoliopsida</taxon>
        <taxon>eudicotyledons</taxon>
        <taxon>Gunneridae</taxon>
        <taxon>Pentapetalae</taxon>
        <taxon>rosids</taxon>
        <taxon>fabids</taxon>
        <taxon>Fabales</taxon>
        <taxon>Fabaceae</taxon>
        <taxon>Papilionoideae</taxon>
        <taxon>50 kb inversion clade</taxon>
        <taxon>NPAAA clade</taxon>
        <taxon>indigoferoid/millettioid clade</taxon>
        <taxon>Abreae</taxon>
        <taxon>Abrus</taxon>
    </lineage>
</organism>
<keyword evidence="2" id="KW-1185">Reference proteome</keyword>